<evidence type="ECO:0000256" key="1">
    <source>
        <dbReference type="ARBA" id="ARBA00010361"/>
    </source>
</evidence>
<proteinExistence type="inferred from homology"/>
<reference evidence="6" key="1">
    <citation type="submission" date="2021-09" db="EMBL/GenBank/DDBJ databases">
        <authorList>
            <person name="Martin H S."/>
        </authorList>
    </citation>
    <scope>NUCLEOTIDE SEQUENCE</scope>
</reference>
<dbReference type="SUPFAM" id="SSF48452">
    <property type="entry name" value="TPR-like"/>
    <property type="match status" value="1"/>
</dbReference>
<dbReference type="Pfam" id="PF22890">
    <property type="entry name" value="TPR_EMC2"/>
    <property type="match status" value="1"/>
</dbReference>
<dbReference type="AlphaFoldDB" id="A0A8J2R1G8"/>
<feature type="domain" description="EMC2 TPR-like" evidence="5">
    <location>
        <begin position="146"/>
        <end position="253"/>
    </location>
</feature>
<evidence type="ECO:0000313" key="7">
    <source>
        <dbReference type="Proteomes" id="UP000789524"/>
    </source>
</evidence>
<organism evidence="6 7">
    <name type="scientific">Danaus chrysippus</name>
    <name type="common">African queen</name>
    <dbReference type="NCBI Taxonomy" id="151541"/>
    <lineage>
        <taxon>Eukaryota</taxon>
        <taxon>Metazoa</taxon>
        <taxon>Ecdysozoa</taxon>
        <taxon>Arthropoda</taxon>
        <taxon>Hexapoda</taxon>
        <taxon>Insecta</taxon>
        <taxon>Pterygota</taxon>
        <taxon>Neoptera</taxon>
        <taxon>Endopterygota</taxon>
        <taxon>Lepidoptera</taxon>
        <taxon>Glossata</taxon>
        <taxon>Ditrysia</taxon>
        <taxon>Papilionoidea</taxon>
        <taxon>Nymphalidae</taxon>
        <taxon>Danainae</taxon>
        <taxon>Danaini</taxon>
        <taxon>Danaina</taxon>
        <taxon>Danaus</taxon>
        <taxon>Anosia</taxon>
    </lineage>
</organism>
<comment type="similarity">
    <text evidence="1 4">Belongs to the EMC2 family.</text>
</comment>
<keyword evidence="3" id="KW-0802">TPR repeat</keyword>
<dbReference type="InterPro" id="IPR011990">
    <property type="entry name" value="TPR-like_helical_dom_sf"/>
</dbReference>
<evidence type="ECO:0000256" key="4">
    <source>
        <dbReference type="RuleBase" id="RU367091"/>
    </source>
</evidence>
<dbReference type="Gene3D" id="1.25.40.10">
    <property type="entry name" value="Tetratricopeptide repeat domain"/>
    <property type="match status" value="1"/>
</dbReference>
<dbReference type="InterPro" id="IPR039856">
    <property type="entry name" value="EMC2-like"/>
</dbReference>
<dbReference type="EMBL" id="CAKASE010000079">
    <property type="protein sequence ID" value="CAG9580130.1"/>
    <property type="molecule type" value="Genomic_DNA"/>
</dbReference>
<accession>A0A8J2R1G8</accession>
<protein>
    <recommendedName>
        <fullName evidence="4">ER membrane protein complex subunit 2</fullName>
    </recommendedName>
</protein>
<comment type="caution">
    <text evidence="6">The sequence shown here is derived from an EMBL/GenBank/DDBJ whole genome shotgun (WGS) entry which is preliminary data.</text>
</comment>
<comment type="subcellular location">
    <subcellularLocation>
        <location evidence="4">Endoplasmic reticulum membrane</location>
        <topology evidence="4">Peripheral membrane protein</topology>
        <orientation evidence="4">Cytoplasmic side</orientation>
    </subcellularLocation>
</comment>
<dbReference type="OrthoDB" id="124397at2759"/>
<sequence>MRESLYRPMSAQTEAPLCSVPVTRITTTHKRLDHRFTIHITSPQNVHTTHHTPIYVLLQYIQVLKYKIFDLYRQWRENNERRSEDIINTYLQHSIDENALQKLGTEKYVIIEQIIYAALDCHYYSLAKMWTLKLNDEFPNSLRVLRYRVLCLEAEGQYKKARSELENITTIDRTQAPACKRFVTIYKAMGLIPEAIKELVFYLKQFISDVEAWQELCEMYLVIQEYSKAVFCAEEQILHSPHHHLLHQRLADIRYTMGGVENMELAKTYYCQALKLNPDNMRALLGLFLVTNNLLGQYKSSGSTKRKEIWKLSQWVQSEISKRQKKAKTPASVPTLTNLMLTLAITE</sequence>
<evidence type="ECO:0000256" key="2">
    <source>
        <dbReference type="ARBA" id="ARBA00022737"/>
    </source>
</evidence>
<comment type="function">
    <text evidence="4">Part of the endoplasmic reticulum membrane protein complex (EMC) that enables the energy-independent insertion into endoplasmic reticulum membranes of newly synthesized membrane proteins.</text>
</comment>
<gene>
    <name evidence="6" type="ORF">DCHRY22_LOCUS13541</name>
</gene>
<dbReference type="InterPro" id="IPR055217">
    <property type="entry name" value="TPR_EMC2"/>
</dbReference>
<keyword evidence="4" id="KW-0256">Endoplasmic reticulum</keyword>
<evidence type="ECO:0000259" key="5">
    <source>
        <dbReference type="Pfam" id="PF22890"/>
    </source>
</evidence>
<keyword evidence="7" id="KW-1185">Reference proteome</keyword>
<evidence type="ECO:0000256" key="3">
    <source>
        <dbReference type="ARBA" id="ARBA00022803"/>
    </source>
</evidence>
<dbReference type="GO" id="GO:0072546">
    <property type="term" value="C:EMC complex"/>
    <property type="evidence" value="ECO:0007669"/>
    <property type="project" value="UniProtKB-UniRule"/>
</dbReference>
<keyword evidence="4" id="KW-0472">Membrane</keyword>
<evidence type="ECO:0000313" key="6">
    <source>
        <dbReference type="EMBL" id="CAG9580130.1"/>
    </source>
</evidence>
<comment type="subunit">
    <text evidence="4">Component of the ER membrane protein complex (EMC).</text>
</comment>
<dbReference type="PANTHER" id="PTHR12760">
    <property type="entry name" value="TETRATRICOPEPTIDE REPEAT PROTEIN"/>
    <property type="match status" value="1"/>
</dbReference>
<dbReference type="Proteomes" id="UP000789524">
    <property type="component" value="Unassembled WGS sequence"/>
</dbReference>
<keyword evidence="2" id="KW-0677">Repeat</keyword>
<name>A0A8J2R1G8_9NEOP</name>